<feature type="region of interest" description="Disordered" evidence="1">
    <location>
        <begin position="262"/>
        <end position="281"/>
    </location>
</feature>
<evidence type="ECO:0000259" key="3">
    <source>
        <dbReference type="Pfam" id="PF13592"/>
    </source>
</evidence>
<evidence type="ECO:0000259" key="2">
    <source>
        <dbReference type="Pfam" id="PF13358"/>
    </source>
</evidence>
<dbReference type="InterPro" id="IPR038717">
    <property type="entry name" value="Tc1-like_DDE_dom"/>
</dbReference>
<reference evidence="4 5" key="1">
    <citation type="submission" date="2016-10" db="EMBL/GenBank/DDBJ databases">
        <authorList>
            <person name="de Groot N.N."/>
        </authorList>
    </citation>
    <scope>NUCLEOTIDE SEQUENCE [LARGE SCALE GENOMIC DNA]</scope>
    <source>
        <strain evidence="4 5">DSM 43067</strain>
    </source>
</reference>
<dbReference type="InterPro" id="IPR036397">
    <property type="entry name" value="RNaseH_sf"/>
</dbReference>
<feature type="domain" description="Tc1-like transposase DDE" evidence="2">
    <location>
        <begin position="117"/>
        <end position="234"/>
    </location>
</feature>
<dbReference type="Pfam" id="PF13592">
    <property type="entry name" value="HTH_33"/>
    <property type="match status" value="1"/>
</dbReference>
<dbReference type="InterPro" id="IPR009057">
    <property type="entry name" value="Homeodomain-like_sf"/>
</dbReference>
<dbReference type="AlphaFoldDB" id="A0A1I5JN58"/>
<dbReference type="InParanoid" id="A0A1I5JN58"/>
<dbReference type="GO" id="GO:0003676">
    <property type="term" value="F:nucleic acid binding"/>
    <property type="evidence" value="ECO:0007669"/>
    <property type="project" value="InterPro"/>
</dbReference>
<protein>
    <submittedName>
        <fullName evidence="4">Transposase</fullName>
    </submittedName>
</protein>
<dbReference type="eggNOG" id="COG3335">
    <property type="taxonomic scope" value="Bacteria"/>
</dbReference>
<dbReference type="InterPro" id="IPR025959">
    <property type="entry name" value="Winged_HTH_dom"/>
</dbReference>
<evidence type="ECO:0000256" key="1">
    <source>
        <dbReference type="SAM" id="MobiDB-lite"/>
    </source>
</evidence>
<proteinExistence type="predicted"/>
<dbReference type="Pfam" id="PF13358">
    <property type="entry name" value="DDE_3"/>
    <property type="match status" value="1"/>
</dbReference>
<organism evidence="4 5">
    <name type="scientific">Actinomadura madurae</name>
    <dbReference type="NCBI Taxonomy" id="1993"/>
    <lineage>
        <taxon>Bacteria</taxon>
        <taxon>Bacillati</taxon>
        <taxon>Actinomycetota</taxon>
        <taxon>Actinomycetes</taxon>
        <taxon>Streptosporangiales</taxon>
        <taxon>Thermomonosporaceae</taxon>
        <taxon>Actinomadura</taxon>
    </lineage>
</organism>
<dbReference type="RefSeq" id="WP_218163745.1">
    <property type="nucleotide sequence ID" value="NZ_FOVH01000009.1"/>
</dbReference>
<name>A0A1I5JN58_9ACTN</name>
<dbReference type="Gene3D" id="3.30.420.10">
    <property type="entry name" value="Ribonuclease H-like superfamily/Ribonuclease H"/>
    <property type="match status" value="1"/>
</dbReference>
<dbReference type="EMBL" id="FOVH01000009">
    <property type="protein sequence ID" value="SFO74140.1"/>
    <property type="molecule type" value="Genomic_DNA"/>
</dbReference>
<evidence type="ECO:0000313" key="4">
    <source>
        <dbReference type="EMBL" id="SFO74140.1"/>
    </source>
</evidence>
<dbReference type="STRING" id="1993.SAMN04489713_10978"/>
<feature type="domain" description="Winged helix-turn helix" evidence="3">
    <location>
        <begin position="50"/>
        <end position="108"/>
    </location>
</feature>
<feature type="compositionally biased region" description="Pro residues" evidence="1">
    <location>
        <begin position="268"/>
        <end position="281"/>
    </location>
</feature>
<keyword evidence="5" id="KW-1185">Reference proteome</keyword>
<sequence>MEKWRRTWREGGAEALRSKGPHRRPRLDQAAFARLEADLNRGPAAHGYADDQRWTLGRVAALIRRLLGIDYTLPGVSLLLRRNGWSVQVAGSRAIERDDHAVQVWKDQVWPQVRVHGGEHGARISVAGMVCYRPGERSRLIYRLHHYRRRKGERAAFTLNEYKSMLNGAHQHLPGGKIVLIWDNLNIHHSAAMRAFIDAHADWLSVFYLPAYAPELNPAESVWSLMKRSMANFLATDLDHLTRMIKHRLKVIQHHPGVIDGASLPPASLSPPHPLSPIKPG</sequence>
<feature type="region of interest" description="Disordered" evidence="1">
    <location>
        <begin position="1"/>
        <end position="24"/>
    </location>
</feature>
<evidence type="ECO:0000313" key="5">
    <source>
        <dbReference type="Proteomes" id="UP000183413"/>
    </source>
</evidence>
<dbReference type="SUPFAM" id="SSF46689">
    <property type="entry name" value="Homeodomain-like"/>
    <property type="match status" value="1"/>
</dbReference>
<feature type="compositionally biased region" description="Basic and acidic residues" evidence="1">
    <location>
        <begin position="1"/>
        <end position="12"/>
    </location>
</feature>
<dbReference type="Proteomes" id="UP000183413">
    <property type="component" value="Unassembled WGS sequence"/>
</dbReference>
<accession>A0A1I5JN58</accession>
<gene>
    <name evidence="4" type="ORF">SAMN04489713_10978</name>
</gene>